<dbReference type="AlphaFoldDB" id="M0A6P7"/>
<dbReference type="EMBL" id="AOIN01000097">
    <property type="protein sequence ID" value="ELY94016.1"/>
    <property type="molecule type" value="Genomic_DNA"/>
</dbReference>
<reference evidence="1 2" key="1">
    <citation type="journal article" date="2014" name="PLoS Genet.">
        <title>Phylogenetically driven sequencing of extremely halophilic archaea reveals strategies for static and dynamic osmo-response.</title>
        <authorList>
            <person name="Becker E.A."/>
            <person name="Seitzer P.M."/>
            <person name="Tritt A."/>
            <person name="Larsen D."/>
            <person name="Krusor M."/>
            <person name="Yao A.I."/>
            <person name="Wu D."/>
            <person name="Madern D."/>
            <person name="Eisen J.A."/>
            <person name="Darling A.E."/>
            <person name="Facciotti M.T."/>
        </authorList>
    </citation>
    <scope>NUCLEOTIDE SEQUENCE [LARGE SCALE GENOMIC DNA]</scope>
    <source>
        <strain evidence="1 2">JCM 10990</strain>
    </source>
</reference>
<name>M0A6P7_9EURY</name>
<accession>M0A6P7</accession>
<evidence type="ECO:0000313" key="2">
    <source>
        <dbReference type="Proteomes" id="UP000011693"/>
    </source>
</evidence>
<dbReference type="Proteomes" id="UP000011693">
    <property type="component" value="Unassembled WGS sequence"/>
</dbReference>
<comment type="caution">
    <text evidence="1">The sequence shown here is derived from an EMBL/GenBank/DDBJ whole genome shotgun (WGS) entry which is preliminary data.</text>
</comment>
<protein>
    <submittedName>
        <fullName evidence="1">Uncharacterized protein</fullName>
    </submittedName>
</protein>
<sequence length="70" mass="7125">MTASQILECLPAELAPKAISADDDPEGGSLVIGGECGECVVSVLVAIVTTATSYTLIAQLPCDQVCSDLQ</sequence>
<gene>
    <name evidence="1" type="ORF">C482_18879</name>
</gene>
<keyword evidence="2" id="KW-1185">Reference proteome</keyword>
<proteinExistence type="predicted"/>
<evidence type="ECO:0000313" key="1">
    <source>
        <dbReference type="EMBL" id="ELY94016.1"/>
    </source>
</evidence>
<organism evidence="1 2">
    <name type="scientific">Natrialba chahannaoensis JCM 10990</name>
    <dbReference type="NCBI Taxonomy" id="1227492"/>
    <lineage>
        <taxon>Archaea</taxon>
        <taxon>Methanobacteriati</taxon>
        <taxon>Methanobacteriota</taxon>
        <taxon>Stenosarchaea group</taxon>
        <taxon>Halobacteria</taxon>
        <taxon>Halobacteriales</taxon>
        <taxon>Natrialbaceae</taxon>
        <taxon>Natrialba</taxon>
    </lineage>
</organism>